<dbReference type="AlphaFoldDB" id="A0A6J8C474"/>
<dbReference type="Pfam" id="PF02174">
    <property type="entry name" value="IRS"/>
    <property type="match status" value="1"/>
</dbReference>
<name>A0A6J8C474_MYTCO</name>
<sequence length="440" mass="50182">MSIVNTVVAFSDSKMASESPACGICNSRHISKPSTAWCFECNEGLCGECKEHHILNKASKSHGFIPVNEFQKLPVSVLQIEESCKSHGERYQAYCHKHECSCCSKCLIGDHKNCKDLTNINDVVCRIKSSNMMLEIENSMREVTDNLQRIKKNRAGNLSSLKLHRQTIEKEIQIARHTVNEHFDRLERKLLKELQIIENDERKKISKILASVERKEKEIDELQISLAIIKQHASDLQIFLVSKQIEHELMDTENLIKSIQNNSELSDVIISFQTNDMMKCLENISKFGKIVVQTSQSDSSLVRQKIKQAQAKVDIVTECNPDHQYETIKNEEDSCFIVTVKPAHDALKFGLNGQYRLCITPSGFILEDIEKKTPKCCWPFKIVRKFGKRGIKNEFEITVGRRNVLGEGTVVLLCSSKDEPDQISRIAQIIMEGMKSKFKH</sequence>
<protein>
    <recommendedName>
        <fullName evidence="7">B box-type domain-containing protein</fullName>
    </recommendedName>
</protein>
<dbReference type="OrthoDB" id="6081888at2759"/>
<dbReference type="GO" id="GO:0008270">
    <property type="term" value="F:zinc ion binding"/>
    <property type="evidence" value="ECO:0007669"/>
    <property type="project" value="UniProtKB-KW"/>
</dbReference>
<evidence type="ECO:0000256" key="2">
    <source>
        <dbReference type="SAM" id="Coils"/>
    </source>
</evidence>
<organism evidence="5 6">
    <name type="scientific">Mytilus coruscus</name>
    <name type="common">Sea mussel</name>
    <dbReference type="NCBI Taxonomy" id="42192"/>
    <lineage>
        <taxon>Eukaryota</taxon>
        <taxon>Metazoa</taxon>
        <taxon>Spiralia</taxon>
        <taxon>Lophotrochozoa</taxon>
        <taxon>Mollusca</taxon>
        <taxon>Bivalvia</taxon>
        <taxon>Autobranchia</taxon>
        <taxon>Pteriomorphia</taxon>
        <taxon>Mytilida</taxon>
        <taxon>Mytiloidea</taxon>
        <taxon>Mytilidae</taxon>
        <taxon>Mytilinae</taxon>
        <taxon>Mytilus</taxon>
    </lineage>
</organism>
<dbReference type="InterPro" id="IPR011993">
    <property type="entry name" value="PH-like_dom_sf"/>
</dbReference>
<dbReference type="PROSITE" id="PS50119">
    <property type="entry name" value="ZF_BBOX"/>
    <property type="match status" value="1"/>
</dbReference>
<feature type="domain" description="B box-type" evidence="3">
    <location>
        <begin position="24"/>
        <end position="67"/>
    </location>
</feature>
<dbReference type="PROSITE" id="PS51064">
    <property type="entry name" value="IRS_PTB"/>
    <property type="match status" value="1"/>
</dbReference>
<evidence type="ECO:0008006" key="7">
    <source>
        <dbReference type="Google" id="ProtNLM"/>
    </source>
</evidence>
<dbReference type="EMBL" id="CACVKT020004407">
    <property type="protein sequence ID" value="CAC5389939.1"/>
    <property type="molecule type" value="Genomic_DNA"/>
</dbReference>
<keyword evidence="1" id="KW-0479">Metal-binding</keyword>
<dbReference type="InterPro" id="IPR000315">
    <property type="entry name" value="Znf_B-box"/>
</dbReference>
<keyword evidence="1" id="KW-0862">Zinc</keyword>
<proteinExistence type="predicted"/>
<feature type="coiled-coil region" evidence="2">
    <location>
        <begin position="183"/>
        <end position="262"/>
    </location>
</feature>
<keyword evidence="6" id="KW-1185">Reference proteome</keyword>
<dbReference type="InterPro" id="IPR047153">
    <property type="entry name" value="TRIM45/56/19-like"/>
</dbReference>
<dbReference type="SUPFAM" id="SSF50729">
    <property type="entry name" value="PH domain-like"/>
    <property type="match status" value="1"/>
</dbReference>
<evidence type="ECO:0000256" key="1">
    <source>
        <dbReference type="PROSITE-ProRule" id="PRU00024"/>
    </source>
</evidence>
<evidence type="ECO:0000259" key="3">
    <source>
        <dbReference type="PROSITE" id="PS50119"/>
    </source>
</evidence>
<evidence type="ECO:0000313" key="6">
    <source>
        <dbReference type="Proteomes" id="UP000507470"/>
    </source>
</evidence>
<keyword evidence="1" id="KW-0863">Zinc-finger</keyword>
<dbReference type="PANTHER" id="PTHR25462">
    <property type="entry name" value="BONUS, ISOFORM C-RELATED"/>
    <property type="match status" value="1"/>
</dbReference>
<dbReference type="InterPro" id="IPR002404">
    <property type="entry name" value="IRS_PTB"/>
</dbReference>
<gene>
    <name evidence="5" type="ORF">MCOR_25068</name>
</gene>
<reference evidence="5 6" key="1">
    <citation type="submission" date="2020-06" db="EMBL/GenBank/DDBJ databases">
        <authorList>
            <person name="Li R."/>
            <person name="Bekaert M."/>
        </authorList>
    </citation>
    <scope>NUCLEOTIDE SEQUENCE [LARGE SCALE GENOMIC DNA]</scope>
    <source>
        <strain evidence="6">wild</strain>
    </source>
</reference>
<dbReference type="Gene3D" id="2.30.29.30">
    <property type="entry name" value="Pleckstrin-homology domain (PH domain)/Phosphotyrosine-binding domain (PTB)"/>
    <property type="match status" value="1"/>
</dbReference>
<accession>A0A6J8C474</accession>
<dbReference type="SMART" id="SM01244">
    <property type="entry name" value="IRS"/>
    <property type="match status" value="1"/>
</dbReference>
<feature type="domain" description="IRS-type PTB" evidence="4">
    <location>
        <begin position="332"/>
        <end position="438"/>
    </location>
</feature>
<dbReference type="Gene3D" id="3.30.160.60">
    <property type="entry name" value="Classic Zinc Finger"/>
    <property type="match status" value="1"/>
</dbReference>
<evidence type="ECO:0000259" key="4">
    <source>
        <dbReference type="PROSITE" id="PS51064"/>
    </source>
</evidence>
<dbReference type="Proteomes" id="UP000507470">
    <property type="component" value="Unassembled WGS sequence"/>
</dbReference>
<keyword evidence="2" id="KW-0175">Coiled coil</keyword>
<dbReference type="PANTHER" id="PTHR25462:SF296">
    <property type="entry name" value="MEIOTIC P26, ISOFORM F"/>
    <property type="match status" value="1"/>
</dbReference>
<evidence type="ECO:0000313" key="5">
    <source>
        <dbReference type="EMBL" id="CAC5389939.1"/>
    </source>
</evidence>